<sequence length="612" mass="66140">MHLHHQSRANSDSSTGTDEKQMPGEQAKTKRVAWLSFIVGGQIMLVVIALSVLLAVRHKKQIPMGKQPVEFFESNPQVQTYTFTTVATALSMFSSFLFAEAVRHALIVALTRPLPISAIGFGVKLSKKSVILDPAYKNWFIASAFVFLLGLGQTPGWSSLLTPSRITVLVPIIANELDLNSTSTQAELANLTETVYQSINNFDIIPALMASGYASASAYVSQPGVIEFGNYTHALSTCGIVPLNLTLSDTSKLAEDSGLFNVVNTAAFPPSTSLADAFVVMEQQGIELDVSCAFSTFATLNPPISRVAKRVNDPDLPDSFLWGIRTACDSGQTIMTDDRNSTFYVFQQKCDHPAGPTFYMVVDGQGIYPGDFVCEMTTSIRVTLSNYTSGNSISTEFYNAPDVVPFPLGTMGALSLRSVQNTIAYGQSADSNIIGDTLVSISTQQGAFDTVDVNNPADMANFARIIESYMTGLVELSATVVKTRLAQELQRQGRLTPDKLRTSTGFAFVQTLGWEYKSRSSTLVLIPIFVFAAVTIAVALVAQWYNAGVPVSHAKFDAGDPWLLMSAAAAGGMQDVFHGVQKSQVRERVDEKVTLGRVEGRDGFVTVAAAEQ</sequence>
<comment type="caution">
    <text evidence="3">The sequence shown here is derived from an EMBL/GenBank/DDBJ whole genome shotgun (WGS) entry which is preliminary data.</text>
</comment>
<gene>
    <name evidence="3" type="ORF">MIND_00926100</name>
</gene>
<name>A0A8H6W0C7_9AGAR</name>
<protein>
    <submittedName>
        <fullName evidence="3">Protein arginine N-methyltransferase</fullName>
    </submittedName>
</protein>
<evidence type="ECO:0000313" key="3">
    <source>
        <dbReference type="EMBL" id="KAF7296943.1"/>
    </source>
</evidence>
<dbReference type="GeneID" id="59348406"/>
<reference evidence="3" key="1">
    <citation type="submission" date="2020-05" db="EMBL/GenBank/DDBJ databases">
        <title>Mycena genomes resolve the evolution of fungal bioluminescence.</title>
        <authorList>
            <person name="Tsai I.J."/>
        </authorList>
    </citation>
    <scope>NUCLEOTIDE SEQUENCE</scope>
    <source>
        <strain evidence="3">171206Taipei</strain>
    </source>
</reference>
<keyword evidence="2" id="KW-0472">Membrane</keyword>
<evidence type="ECO:0000256" key="1">
    <source>
        <dbReference type="SAM" id="MobiDB-lite"/>
    </source>
</evidence>
<dbReference type="GO" id="GO:0008168">
    <property type="term" value="F:methyltransferase activity"/>
    <property type="evidence" value="ECO:0007669"/>
    <property type="project" value="UniProtKB-KW"/>
</dbReference>
<dbReference type="Proteomes" id="UP000636479">
    <property type="component" value="Unassembled WGS sequence"/>
</dbReference>
<dbReference type="AlphaFoldDB" id="A0A8H6W0C7"/>
<feature type="transmembrane region" description="Helical" evidence="2">
    <location>
        <begin position="32"/>
        <end position="56"/>
    </location>
</feature>
<accession>A0A8H6W0C7</accession>
<proteinExistence type="predicted"/>
<keyword evidence="3" id="KW-0808">Transferase</keyword>
<organism evidence="3 4">
    <name type="scientific">Mycena indigotica</name>
    <dbReference type="NCBI Taxonomy" id="2126181"/>
    <lineage>
        <taxon>Eukaryota</taxon>
        <taxon>Fungi</taxon>
        <taxon>Dikarya</taxon>
        <taxon>Basidiomycota</taxon>
        <taxon>Agaricomycotina</taxon>
        <taxon>Agaricomycetes</taxon>
        <taxon>Agaricomycetidae</taxon>
        <taxon>Agaricales</taxon>
        <taxon>Marasmiineae</taxon>
        <taxon>Mycenaceae</taxon>
        <taxon>Mycena</taxon>
    </lineage>
</organism>
<dbReference type="GO" id="GO:0032259">
    <property type="term" value="P:methylation"/>
    <property type="evidence" value="ECO:0007669"/>
    <property type="project" value="UniProtKB-KW"/>
</dbReference>
<keyword evidence="3" id="KW-0489">Methyltransferase</keyword>
<dbReference type="RefSeq" id="XP_037217302.1">
    <property type="nucleotide sequence ID" value="XM_037365890.1"/>
</dbReference>
<dbReference type="OrthoDB" id="3351168at2759"/>
<evidence type="ECO:0000256" key="2">
    <source>
        <dbReference type="SAM" id="Phobius"/>
    </source>
</evidence>
<feature type="transmembrane region" description="Helical" evidence="2">
    <location>
        <begin position="523"/>
        <end position="545"/>
    </location>
</feature>
<feature type="region of interest" description="Disordered" evidence="1">
    <location>
        <begin position="1"/>
        <end position="25"/>
    </location>
</feature>
<dbReference type="EMBL" id="JACAZF010000008">
    <property type="protein sequence ID" value="KAF7296943.1"/>
    <property type="molecule type" value="Genomic_DNA"/>
</dbReference>
<keyword evidence="2" id="KW-1133">Transmembrane helix</keyword>
<keyword evidence="4" id="KW-1185">Reference proteome</keyword>
<keyword evidence="2" id="KW-0812">Transmembrane</keyword>
<evidence type="ECO:0000313" key="4">
    <source>
        <dbReference type="Proteomes" id="UP000636479"/>
    </source>
</evidence>